<accession>A0A7C3PBE4</accession>
<keyword evidence="2" id="KW-0813">Transport</keyword>
<dbReference type="FunFam" id="3.10.105.10:FF:000006">
    <property type="entry name" value="Peptide ABC transporter substrate-binding protein"/>
    <property type="match status" value="1"/>
</dbReference>
<gene>
    <name evidence="5" type="ORF">ENR64_05260</name>
</gene>
<dbReference type="PANTHER" id="PTHR30290">
    <property type="entry name" value="PERIPLASMIC BINDING COMPONENT OF ABC TRANSPORTER"/>
    <property type="match status" value="1"/>
</dbReference>
<dbReference type="InterPro" id="IPR000914">
    <property type="entry name" value="SBP_5_dom"/>
</dbReference>
<dbReference type="GO" id="GO:0042597">
    <property type="term" value="C:periplasmic space"/>
    <property type="evidence" value="ECO:0007669"/>
    <property type="project" value="UniProtKB-ARBA"/>
</dbReference>
<sequence length="600" mass="68084">MQFFSATWLKRYLLLILLGLVFTLPLGSCSLDAFRTASAKVSEYATSTLSDPKSFNYALSNEFPNIFIFTHAGLVDENGQTGELMPDLAESWEISEDKTHIIFTLREGLKWSDGQPLTADDVVFSFNDIYLNEKVPTPARDGLRIGEKGILPTVKKLSDRRIDVTTFEPFAPIVRQMSAPILPAHILRPTVEKTDENGNPIFLSTWGTDTDPKKIVVAGPYVMEEYVPSQRIVYRRNPYYWRKSPDGTAQPYVDRIVWQLVDSTDNQIIKFRSGDLDMVTRLSPQEFSLLKREEKRGDFTIYEGGPRSGTNFISFNLNPAKQPNGQPIVDPIKLRWFSNKTFRQAVAYAINRPKMLNNVFRGIGDLQHSPVSVQSPYYFSPQEGLKTYDYDPNKAKELLKSAGFKYNNNGQLLDDKGNPVRFTLITNAENKLRVEMSAQIKQDLSEIGMQVDFAPISFNSLIEKMDSTRDWDCLMLGFTGGVDPHSGSNLWTSRGSSHFFNQSPQPGQPPIKAWVAYPWEKEIDQLFLQGAREFDEAKRKAIYARYQEIVQDELPQIFLVTPKALSAIRNTISNVKYSGLDPREALWNLYELQVTSKAAA</sequence>
<proteinExistence type="inferred from homology"/>
<dbReference type="GO" id="GO:1904680">
    <property type="term" value="F:peptide transmembrane transporter activity"/>
    <property type="evidence" value="ECO:0007669"/>
    <property type="project" value="TreeGrafter"/>
</dbReference>
<dbReference type="GO" id="GO:0015833">
    <property type="term" value="P:peptide transport"/>
    <property type="evidence" value="ECO:0007669"/>
    <property type="project" value="TreeGrafter"/>
</dbReference>
<dbReference type="CDD" id="cd08500">
    <property type="entry name" value="PBP2_NikA_DppA_OppA_like_4"/>
    <property type="match status" value="1"/>
</dbReference>
<dbReference type="InterPro" id="IPR030678">
    <property type="entry name" value="Peptide/Ni-bd"/>
</dbReference>
<dbReference type="Gene3D" id="3.40.190.10">
    <property type="entry name" value="Periplasmic binding protein-like II"/>
    <property type="match status" value="1"/>
</dbReference>
<dbReference type="PANTHER" id="PTHR30290:SF9">
    <property type="entry name" value="OLIGOPEPTIDE-BINDING PROTEIN APPA"/>
    <property type="match status" value="1"/>
</dbReference>
<protein>
    <submittedName>
        <fullName evidence="5">ABC transporter substrate-binding protein</fullName>
    </submittedName>
</protein>
<dbReference type="SUPFAM" id="SSF53850">
    <property type="entry name" value="Periplasmic binding protein-like II"/>
    <property type="match status" value="1"/>
</dbReference>
<dbReference type="Gene3D" id="3.10.105.10">
    <property type="entry name" value="Dipeptide-binding Protein, Domain 3"/>
    <property type="match status" value="1"/>
</dbReference>
<comment type="caution">
    <text evidence="5">The sequence shown here is derived from an EMBL/GenBank/DDBJ whole genome shotgun (WGS) entry which is preliminary data.</text>
</comment>
<evidence type="ECO:0000256" key="1">
    <source>
        <dbReference type="ARBA" id="ARBA00005695"/>
    </source>
</evidence>
<evidence type="ECO:0000256" key="2">
    <source>
        <dbReference type="ARBA" id="ARBA00022448"/>
    </source>
</evidence>
<dbReference type="Pfam" id="PF00496">
    <property type="entry name" value="SBP_bac_5"/>
    <property type="match status" value="1"/>
</dbReference>
<evidence type="ECO:0000259" key="4">
    <source>
        <dbReference type="Pfam" id="PF00496"/>
    </source>
</evidence>
<feature type="domain" description="Solute-binding protein family 5" evidence="4">
    <location>
        <begin position="83"/>
        <end position="493"/>
    </location>
</feature>
<evidence type="ECO:0000313" key="5">
    <source>
        <dbReference type="EMBL" id="HFM97172.1"/>
    </source>
</evidence>
<evidence type="ECO:0000256" key="3">
    <source>
        <dbReference type="ARBA" id="ARBA00022729"/>
    </source>
</evidence>
<dbReference type="Gene3D" id="3.90.76.10">
    <property type="entry name" value="Dipeptide-binding Protein, Domain 1"/>
    <property type="match status" value="1"/>
</dbReference>
<dbReference type="EMBL" id="DSRU01000058">
    <property type="protein sequence ID" value="HFM97172.1"/>
    <property type="molecule type" value="Genomic_DNA"/>
</dbReference>
<keyword evidence="3" id="KW-0732">Signal</keyword>
<dbReference type="PIRSF" id="PIRSF002741">
    <property type="entry name" value="MppA"/>
    <property type="match status" value="1"/>
</dbReference>
<reference evidence="5" key="1">
    <citation type="journal article" date="2020" name="mSystems">
        <title>Genome- and Community-Level Interaction Insights into Carbon Utilization and Element Cycling Functions of Hydrothermarchaeota in Hydrothermal Sediment.</title>
        <authorList>
            <person name="Zhou Z."/>
            <person name="Liu Y."/>
            <person name="Xu W."/>
            <person name="Pan J."/>
            <person name="Luo Z.H."/>
            <person name="Li M."/>
        </authorList>
    </citation>
    <scope>NUCLEOTIDE SEQUENCE [LARGE SCALE GENOMIC DNA]</scope>
    <source>
        <strain evidence="5">SpSt-418</strain>
    </source>
</reference>
<comment type="similarity">
    <text evidence="1">Belongs to the bacterial solute-binding protein 5 family.</text>
</comment>
<organism evidence="5">
    <name type="scientific">Oscillatoriales cyanobacterium SpSt-418</name>
    <dbReference type="NCBI Taxonomy" id="2282169"/>
    <lineage>
        <taxon>Bacteria</taxon>
        <taxon>Bacillati</taxon>
        <taxon>Cyanobacteriota</taxon>
        <taxon>Cyanophyceae</taxon>
        <taxon>Oscillatoriophycideae</taxon>
        <taxon>Oscillatoriales</taxon>
    </lineage>
</organism>
<dbReference type="InterPro" id="IPR039424">
    <property type="entry name" value="SBP_5"/>
</dbReference>
<dbReference type="GO" id="GO:0043190">
    <property type="term" value="C:ATP-binding cassette (ABC) transporter complex"/>
    <property type="evidence" value="ECO:0007669"/>
    <property type="project" value="InterPro"/>
</dbReference>
<dbReference type="AlphaFoldDB" id="A0A7C3PBE4"/>
<name>A0A7C3PBE4_9CYAN</name>